<accession>A0A1G4SV92</accession>
<comment type="similarity">
    <text evidence="1 2">Belongs to the UPF0235 family.</text>
</comment>
<protein>
    <recommendedName>
        <fullName evidence="2">UPF0235 protein SAMN02927928_3005</fullName>
    </recommendedName>
</protein>
<dbReference type="Pfam" id="PF02594">
    <property type="entry name" value="DUF167"/>
    <property type="match status" value="1"/>
</dbReference>
<dbReference type="HAMAP" id="MF_00634">
    <property type="entry name" value="UPF0235"/>
    <property type="match status" value="1"/>
</dbReference>
<reference evidence="4" key="1">
    <citation type="submission" date="2016-10" db="EMBL/GenBank/DDBJ databases">
        <authorList>
            <person name="Varghese N."/>
            <person name="Submissions S."/>
        </authorList>
    </citation>
    <scope>NUCLEOTIDE SEQUENCE [LARGE SCALE GENOMIC DNA]</scope>
    <source>
        <strain evidence="4">CGMCC 1.3431</strain>
    </source>
</reference>
<dbReference type="PANTHER" id="PTHR13420">
    <property type="entry name" value="UPF0235 PROTEIN C15ORF40"/>
    <property type="match status" value="1"/>
</dbReference>
<dbReference type="AlphaFoldDB" id="A0A1G4SV92"/>
<dbReference type="SMART" id="SM01152">
    <property type="entry name" value="DUF167"/>
    <property type="match status" value="1"/>
</dbReference>
<dbReference type="OrthoDB" id="9801972at2"/>
<dbReference type="RefSeq" id="WP_090649649.1">
    <property type="nucleotide sequence ID" value="NZ_CBCRYE010000003.1"/>
</dbReference>
<dbReference type="EMBL" id="FMTS01000005">
    <property type="protein sequence ID" value="SCW72951.1"/>
    <property type="molecule type" value="Genomic_DNA"/>
</dbReference>
<evidence type="ECO:0000313" key="3">
    <source>
        <dbReference type="EMBL" id="SCW72951.1"/>
    </source>
</evidence>
<dbReference type="InterPro" id="IPR036591">
    <property type="entry name" value="YggU-like_sf"/>
</dbReference>
<evidence type="ECO:0000313" key="4">
    <source>
        <dbReference type="Proteomes" id="UP000199150"/>
    </source>
</evidence>
<dbReference type="Proteomes" id="UP000199150">
    <property type="component" value="Unassembled WGS sequence"/>
</dbReference>
<dbReference type="Gene3D" id="3.30.1200.10">
    <property type="entry name" value="YggU-like"/>
    <property type="match status" value="1"/>
</dbReference>
<gene>
    <name evidence="3" type="ORF">SAMN02927928_3005</name>
</gene>
<dbReference type="PANTHER" id="PTHR13420:SF7">
    <property type="entry name" value="UPF0235 PROTEIN C15ORF40"/>
    <property type="match status" value="1"/>
</dbReference>
<dbReference type="GO" id="GO:0005737">
    <property type="term" value="C:cytoplasm"/>
    <property type="evidence" value="ECO:0007669"/>
    <property type="project" value="TreeGrafter"/>
</dbReference>
<dbReference type="InterPro" id="IPR003746">
    <property type="entry name" value="DUF167"/>
</dbReference>
<evidence type="ECO:0000256" key="1">
    <source>
        <dbReference type="ARBA" id="ARBA00010364"/>
    </source>
</evidence>
<organism evidence="3 4">
    <name type="scientific">Asticcacaulis taihuensis</name>
    <dbReference type="NCBI Taxonomy" id="260084"/>
    <lineage>
        <taxon>Bacteria</taxon>
        <taxon>Pseudomonadati</taxon>
        <taxon>Pseudomonadota</taxon>
        <taxon>Alphaproteobacteria</taxon>
        <taxon>Caulobacterales</taxon>
        <taxon>Caulobacteraceae</taxon>
        <taxon>Asticcacaulis</taxon>
    </lineage>
</organism>
<sequence length="89" mass="10000">MRLFVRLTPKSSVERIDGWDQDEKGRRFLKVRVRAAPIEGRANEALIAFLAKSLKLPKSRLSLVVGDTARLKQIEIDGLDESELTGLLP</sequence>
<evidence type="ECO:0000256" key="2">
    <source>
        <dbReference type="HAMAP-Rule" id="MF_00634"/>
    </source>
</evidence>
<name>A0A1G4SV92_9CAUL</name>
<keyword evidence="4" id="KW-1185">Reference proteome</keyword>
<dbReference type="SUPFAM" id="SSF69786">
    <property type="entry name" value="YggU-like"/>
    <property type="match status" value="1"/>
</dbReference>
<proteinExistence type="inferred from homology"/>
<dbReference type="NCBIfam" id="TIGR00251">
    <property type="entry name" value="DUF167 family protein"/>
    <property type="match status" value="1"/>
</dbReference>